<dbReference type="Gramene" id="TRITD7Bv1G060180.4">
    <property type="protein sequence ID" value="TRITD7Bv1G060180.4"/>
    <property type="gene ID" value="TRITD7Bv1G060180"/>
</dbReference>
<name>A0A9R0ZXJ9_TRITD</name>
<feature type="region of interest" description="Disordered" evidence="1">
    <location>
        <begin position="156"/>
        <end position="179"/>
    </location>
</feature>
<evidence type="ECO:0000313" key="2">
    <source>
        <dbReference type="EMBL" id="VAI85757.1"/>
    </source>
</evidence>
<dbReference type="EMBL" id="LT934124">
    <property type="protein sequence ID" value="VAI85757.1"/>
    <property type="molecule type" value="Genomic_DNA"/>
</dbReference>
<dbReference type="AlphaFoldDB" id="A0A9R0ZXJ9"/>
<keyword evidence="3" id="KW-1185">Reference proteome</keyword>
<evidence type="ECO:0000256" key="1">
    <source>
        <dbReference type="SAM" id="MobiDB-lite"/>
    </source>
</evidence>
<accession>A0A9R0ZXJ9</accession>
<protein>
    <submittedName>
        <fullName evidence="2">Uncharacterized protein</fullName>
    </submittedName>
</protein>
<evidence type="ECO:0000313" key="3">
    <source>
        <dbReference type="Proteomes" id="UP000324705"/>
    </source>
</evidence>
<sequence length="219" mass="24204">MDIASSGCDYICEDSSSRSEYIASNELPHSFEEPASDHRTEAPALCYHEEPDLPVSEPLLTSNIDNINSGFPLSFTEMLTNLSSETEYDAVDLHQLGGTDHPQDVLYGGSDAEDLHQTDHPQEIIYGGSDAEDLHQLSGTDRPQEVFTQDTCHDVASNENTADKETDTSKSTKEIDTSKSTSDIMARIKTYMADESFHDMLSKLERVIDELGVDLSVYS</sequence>
<organism evidence="2 3">
    <name type="scientific">Triticum turgidum subsp. durum</name>
    <name type="common">Durum wheat</name>
    <name type="synonym">Triticum durum</name>
    <dbReference type="NCBI Taxonomy" id="4567"/>
    <lineage>
        <taxon>Eukaryota</taxon>
        <taxon>Viridiplantae</taxon>
        <taxon>Streptophyta</taxon>
        <taxon>Embryophyta</taxon>
        <taxon>Tracheophyta</taxon>
        <taxon>Spermatophyta</taxon>
        <taxon>Magnoliopsida</taxon>
        <taxon>Liliopsida</taxon>
        <taxon>Poales</taxon>
        <taxon>Poaceae</taxon>
        <taxon>BOP clade</taxon>
        <taxon>Pooideae</taxon>
        <taxon>Triticodae</taxon>
        <taxon>Triticeae</taxon>
        <taxon>Triticinae</taxon>
        <taxon>Triticum</taxon>
    </lineage>
</organism>
<gene>
    <name evidence="2" type="ORF">TRITD_7Bv1G060180</name>
</gene>
<feature type="compositionally biased region" description="Basic and acidic residues" evidence="1">
    <location>
        <begin position="161"/>
        <end position="177"/>
    </location>
</feature>
<proteinExistence type="predicted"/>
<reference evidence="2 3" key="1">
    <citation type="submission" date="2017-09" db="EMBL/GenBank/DDBJ databases">
        <authorList>
            <consortium name="International Durum Wheat Genome Sequencing Consortium (IDWGSC)"/>
            <person name="Milanesi L."/>
        </authorList>
    </citation>
    <scope>NUCLEOTIDE SEQUENCE [LARGE SCALE GENOMIC DNA]</scope>
    <source>
        <strain evidence="3">cv. Svevo</strain>
    </source>
</reference>
<dbReference type="Proteomes" id="UP000324705">
    <property type="component" value="Chromosome 7B"/>
</dbReference>